<evidence type="ECO:0000313" key="3">
    <source>
        <dbReference type="Proteomes" id="UP000695562"/>
    </source>
</evidence>
<keyword evidence="1" id="KW-0677">Repeat</keyword>
<evidence type="ECO:0008006" key="4">
    <source>
        <dbReference type="Google" id="ProtNLM"/>
    </source>
</evidence>
<dbReference type="EMBL" id="AJWJ01000485">
    <property type="protein sequence ID" value="KAF2070483.1"/>
    <property type="molecule type" value="Genomic_DNA"/>
</dbReference>
<dbReference type="InterPro" id="IPR008615">
    <property type="entry name" value="FNIP"/>
</dbReference>
<evidence type="ECO:0000313" key="2">
    <source>
        <dbReference type="EMBL" id="KAF2070483.1"/>
    </source>
</evidence>
<evidence type="ECO:0000256" key="1">
    <source>
        <dbReference type="ARBA" id="ARBA00022737"/>
    </source>
</evidence>
<organism evidence="2 3">
    <name type="scientific">Polysphondylium violaceum</name>
    <dbReference type="NCBI Taxonomy" id="133409"/>
    <lineage>
        <taxon>Eukaryota</taxon>
        <taxon>Amoebozoa</taxon>
        <taxon>Evosea</taxon>
        <taxon>Eumycetozoa</taxon>
        <taxon>Dictyostelia</taxon>
        <taxon>Dictyosteliales</taxon>
        <taxon>Dictyosteliaceae</taxon>
        <taxon>Polysphondylium</taxon>
    </lineage>
</organism>
<dbReference type="PANTHER" id="PTHR32134">
    <property type="entry name" value="FNIP REPEAT-CONTAINING PROTEIN"/>
    <property type="match status" value="1"/>
</dbReference>
<dbReference type="AlphaFoldDB" id="A0A8J4UXH3"/>
<dbReference type="InterPro" id="IPR051251">
    <property type="entry name" value="STK_FNIP-Repeat"/>
</dbReference>
<reference evidence="2" key="1">
    <citation type="submission" date="2020-01" db="EMBL/GenBank/DDBJ databases">
        <title>Development of genomics and gene disruption for Polysphondylium violaceum indicates a role for the polyketide synthase stlB in stalk morphogenesis.</title>
        <authorList>
            <person name="Narita B."/>
            <person name="Kawabe Y."/>
            <person name="Kin K."/>
            <person name="Saito T."/>
            <person name="Gibbs R."/>
            <person name="Kuspa A."/>
            <person name="Muzny D."/>
            <person name="Queller D."/>
            <person name="Richards S."/>
            <person name="Strassman J."/>
            <person name="Sucgang R."/>
            <person name="Worley K."/>
            <person name="Schaap P."/>
        </authorList>
    </citation>
    <scope>NUCLEOTIDE SEQUENCE</scope>
    <source>
        <strain evidence="2">QSvi11</strain>
    </source>
</reference>
<dbReference type="OrthoDB" id="659430at2759"/>
<dbReference type="Proteomes" id="UP000695562">
    <property type="component" value="Unassembled WGS sequence"/>
</dbReference>
<proteinExistence type="predicted"/>
<sequence>MENNNICIITNSIKELKFSALFNQPINNSILPRDLQALEINSGSIDEGYEIQIPRSIKRLVLNYKYISFIPVVNNIEYLEYDIPPYVAKIVIKNSDKQLVLNHQSIPREFNPVSGNFDIETQVSIDEIILSVFNSHGRSQREGPVVKANFQSQGHLFKSSTKKLSFTSFRALIPNGYLPCALDELVINDDKTVLAADAVPLTVRTLTLKSKHSIFVGYSGDRDFKSAIPKSVETLHVGGNKLEPSQVPAHVKEIKVDMEANYSYILKPTIEEPKERQYPPSNRAEDLFLFIWRISRLRSQIFDHNYRNVFNPPETSSITPTHLLEQLTINDIEYVAKLRHYIDGISYVNIGSYYHLVPASMRLKYIKLPGLYKLPQLPSTLSHITIQEYNKLPLQSDYALPPSVTYFNIKKIAVFHPGIVPASVRHLVLPKTIILPYSMPPNLKILEFHSDVSITSIKRHDIPSTVQEVIFPIEAYQNLNANSKIPEFIYEKTSLKFEIYRKSTVISPRTNTLVWLEDTIIEKGDVPDHIKRIIFGHKFNKVIVDDSIPATITELNFGKSFNQGFKKLYLPPSLKYLSLGSSFNQAVTENSLPYGLCRLSIPNTPNKNLDFTFLPETVSHLSLGTSKGGPVCHTIPPTVKHLKLRCSDTAPTPMISLPNTLQSLSSKYTLLQFFDPKPSEQATGGPTPIEAPETYPAHLKVQLLSRFSKFIKPNSLIPNINSIEFGNSFNQYIIPNTLSQSLTTLDFGYLFNRPLQKGCIPSSVQNLSLGDSFNLALERGTIPYGVKQLNLGQSFNQSIEGGVIPDSVEKLTIAYFGNAGIMQAIPSSVKELMIEKGDGQVPKFSCGALEHLSIATLGFNLALSICHVDRLPSTVKTLLLPNDFHGQIRDHVESLALPPTFNGTLKIKYANLFNH</sequence>
<protein>
    <recommendedName>
        <fullName evidence="4">FNIP repeat-containing protein</fullName>
    </recommendedName>
</protein>
<keyword evidence="3" id="KW-1185">Reference proteome</keyword>
<dbReference type="Pfam" id="PF05725">
    <property type="entry name" value="FNIP"/>
    <property type="match status" value="6"/>
</dbReference>
<accession>A0A8J4UXH3</accession>
<gene>
    <name evidence="2" type="ORF">CYY_008194</name>
</gene>
<comment type="caution">
    <text evidence="2">The sequence shown here is derived from an EMBL/GenBank/DDBJ whole genome shotgun (WGS) entry which is preliminary data.</text>
</comment>
<name>A0A8J4UXH3_9MYCE</name>
<dbReference type="PANTHER" id="PTHR32134:SF92">
    <property type="entry name" value="FNIP REPEAT-CONTAINING PROTEIN"/>
    <property type="match status" value="1"/>
</dbReference>